<dbReference type="Proteomes" id="UP000316476">
    <property type="component" value="Unassembled WGS sequence"/>
</dbReference>
<dbReference type="AlphaFoldDB" id="A0A5C6FTD5"/>
<dbReference type="OrthoDB" id="276516at2"/>
<evidence type="ECO:0000259" key="1">
    <source>
        <dbReference type="PROSITE" id="PS51352"/>
    </source>
</evidence>
<dbReference type="InterPro" id="IPR036249">
    <property type="entry name" value="Thioredoxin-like_sf"/>
</dbReference>
<evidence type="ECO:0000313" key="3">
    <source>
        <dbReference type="Proteomes" id="UP000316476"/>
    </source>
</evidence>
<dbReference type="PROSITE" id="PS51352">
    <property type="entry name" value="THIOREDOXIN_2"/>
    <property type="match status" value="1"/>
</dbReference>
<dbReference type="InterPro" id="IPR013766">
    <property type="entry name" value="Thioredoxin_domain"/>
</dbReference>
<name>A0A5C6FTD5_9PLAN</name>
<organism evidence="2 3">
    <name type="scientific">Crateriforma conspicua</name>
    <dbReference type="NCBI Taxonomy" id="2527996"/>
    <lineage>
        <taxon>Bacteria</taxon>
        <taxon>Pseudomonadati</taxon>
        <taxon>Planctomycetota</taxon>
        <taxon>Planctomycetia</taxon>
        <taxon>Planctomycetales</taxon>
        <taxon>Planctomycetaceae</taxon>
        <taxon>Crateriforma</taxon>
    </lineage>
</organism>
<accession>A0A5C6FTD5</accession>
<evidence type="ECO:0000313" key="2">
    <source>
        <dbReference type="EMBL" id="TWU66332.1"/>
    </source>
</evidence>
<comment type="caution">
    <text evidence="2">The sequence shown here is derived from an EMBL/GenBank/DDBJ whole genome shotgun (WGS) entry which is preliminary data.</text>
</comment>
<dbReference type="SUPFAM" id="SSF52833">
    <property type="entry name" value="Thioredoxin-like"/>
    <property type="match status" value="1"/>
</dbReference>
<sequence>MFLLLFAAAVTTASHVETLPSDYNLAYKQSVAEHKPLMVMVGAPWCPACNVMKDTTLKSIEQSGELSQVSFAVVDRDAQPELAEQLLKGEKMIPRLIVFTKIDGAWKREELKGYQPTQPVRSLIRRAVSRVHNN</sequence>
<dbReference type="CDD" id="cd02947">
    <property type="entry name" value="TRX_family"/>
    <property type="match status" value="1"/>
</dbReference>
<protein>
    <submittedName>
        <fullName evidence="2">Thioredoxin</fullName>
    </submittedName>
</protein>
<feature type="domain" description="Thioredoxin" evidence="1">
    <location>
        <begin position="7"/>
        <end position="129"/>
    </location>
</feature>
<proteinExistence type="predicted"/>
<reference evidence="2 3" key="1">
    <citation type="submission" date="2019-02" db="EMBL/GenBank/DDBJ databases">
        <title>Deep-cultivation of Planctomycetes and their phenomic and genomic characterization uncovers novel biology.</title>
        <authorList>
            <person name="Wiegand S."/>
            <person name="Jogler M."/>
            <person name="Boedeker C."/>
            <person name="Pinto D."/>
            <person name="Vollmers J."/>
            <person name="Rivas-Marin E."/>
            <person name="Kohn T."/>
            <person name="Peeters S.H."/>
            <person name="Heuer A."/>
            <person name="Rast P."/>
            <person name="Oberbeckmann S."/>
            <person name="Bunk B."/>
            <person name="Jeske O."/>
            <person name="Meyerdierks A."/>
            <person name="Storesund J.E."/>
            <person name="Kallscheuer N."/>
            <person name="Luecker S."/>
            <person name="Lage O.M."/>
            <person name="Pohl T."/>
            <person name="Merkel B.J."/>
            <person name="Hornburger P."/>
            <person name="Mueller R.-W."/>
            <person name="Bruemmer F."/>
            <person name="Labrenz M."/>
            <person name="Spormann A.M."/>
            <person name="Op Den Camp H."/>
            <person name="Overmann J."/>
            <person name="Amann R."/>
            <person name="Jetten M.S.M."/>
            <person name="Mascher T."/>
            <person name="Medema M.H."/>
            <person name="Devos D.P."/>
            <person name="Kaster A.-K."/>
            <person name="Ovreas L."/>
            <person name="Rohde M."/>
            <person name="Galperin M.Y."/>
            <person name="Jogler C."/>
        </authorList>
    </citation>
    <scope>NUCLEOTIDE SEQUENCE [LARGE SCALE GENOMIC DNA]</scope>
    <source>
        <strain evidence="2 3">V7</strain>
    </source>
</reference>
<dbReference type="EMBL" id="SJPZ01000001">
    <property type="protein sequence ID" value="TWU66332.1"/>
    <property type="molecule type" value="Genomic_DNA"/>
</dbReference>
<dbReference type="RefSeq" id="WP_146412988.1">
    <property type="nucleotide sequence ID" value="NZ_SJPZ01000001.1"/>
</dbReference>
<dbReference type="Gene3D" id="3.40.30.10">
    <property type="entry name" value="Glutaredoxin"/>
    <property type="match status" value="1"/>
</dbReference>
<dbReference type="Pfam" id="PF00085">
    <property type="entry name" value="Thioredoxin"/>
    <property type="match status" value="1"/>
</dbReference>
<gene>
    <name evidence="2" type="ORF">V7x_18960</name>
</gene>